<protein>
    <recommendedName>
        <fullName evidence="14">Claudin</fullName>
    </recommendedName>
</protein>
<evidence type="ECO:0000256" key="8">
    <source>
        <dbReference type="ARBA" id="ARBA00022989"/>
    </source>
</evidence>
<sequence length="212" mass="21609">LGAMASSGLQALGISLCLLGLIAAVVCCVLPKWNQSSFVGASIVTAQTHQDGIWKNCVTQSTGQQQCKYYDSILALPSDIQAARALTVISIVLSSLGLLLAVAGANFTTCLEDDGVKGKVATGAGALLVLAGLLVLVPVSWSANVTISRFNDPLVADKREIGTSIWVGWGAAGLLILGGALLCCSWPRGGGAGSSYSAKYLSNSAGPARTNV</sequence>
<dbReference type="OMA" id="IGVIRCC"/>
<evidence type="ECO:0000256" key="1">
    <source>
        <dbReference type="ARBA" id="ARBA00004435"/>
    </source>
</evidence>
<comment type="similarity">
    <text evidence="3">Belongs to the claudin family.</text>
</comment>
<keyword evidence="7" id="KW-0965">Cell junction</keyword>
<keyword evidence="11" id="KW-0732">Signal</keyword>
<evidence type="ECO:0000256" key="11">
    <source>
        <dbReference type="SAM" id="SignalP"/>
    </source>
</evidence>
<feature type="transmembrane region" description="Helical" evidence="10">
    <location>
        <begin position="85"/>
        <end position="108"/>
    </location>
</feature>
<comment type="caution">
    <text evidence="12">The sequence shown here is derived from an EMBL/GenBank/DDBJ whole genome shotgun (WGS) entry which is preliminary data.</text>
</comment>
<keyword evidence="13" id="KW-1185">Reference proteome</keyword>
<dbReference type="Proteomes" id="UP000287033">
    <property type="component" value="Unassembled WGS sequence"/>
</dbReference>
<dbReference type="InterPro" id="IPR005411">
    <property type="entry name" value="Claudin2"/>
</dbReference>
<keyword evidence="6 10" id="KW-0812">Transmembrane</keyword>
<evidence type="ECO:0000256" key="5">
    <source>
        <dbReference type="ARBA" id="ARBA00022475"/>
    </source>
</evidence>
<dbReference type="Gene3D" id="1.20.140.150">
    <property type="match status" value="1"/>
</dbReference>
<dbReference type="EMBL" id="BEZZ01111444">
    <property type="protein sequence ID" value="GCC43713.1"/>
    <property type="molecule type" value="Genomic_DNA"/>
</dbReference>
<dbReference type="AlphaFoldDB" id="A0A401TM69"/>
<reference evidence="12 13" key="1">
    <citation type="journal article" date="2018" name="Nat. Ecol. Evol.">
        <title>Shark genomes provide insights into elasmobranch evolution and the origin of vertebrates.</title>
        <authorList>
            <person name="Hara Y"/>
            <person name="Yamaguchi K"/>
            <person name="Onimaru K"/>
            <person name="Kadota M"/>
            <person name="Koyanagi M"/>
            <person name="Keeley SD"/>
            <person name="Tatsumi K"/>
            <person name="Tanaka K"/>
            <person name="Motone F"/>
            <person name="Kageyama Y"/>
            <person name="Nozu R"/>
            <person name="Adachi N"/>
            <person name="Nishimura O"/>
            <person name="Nakagawa R"/>
            <person name="Tanegashima C"/>
            <person name="Kiyatake I"/>
            <person name="Matsumoto R"/>
            <person name="Murakumo K"/>
            <person name="Nishida K"/>
            <person name="Terakita A"/>
            <person name="Kuratani S"/>
            <person name="Sato K"/>
            <person name="Hyodo S Kuraku.S."/>
        </authorList>
    </citation>
    <scope>NUCLEOTIDE SEQUENCE [LARGE SCALE GENOMIC DNA]</scope>
</reference>
<dbReference type="PRINTS" id="PR01077">
    <property type="entry name" value="CLAUDIN"/>
</dbReference>
<dbReference type="InterPro" id="IPR006187">
    <property type="entry name" value="Claudin"/>
</dbReference>
<dbReference type="Pfam" id="PF00822">
    <property type="entry name" value="PMP22_Claudin"/>
    <property type="match status" value="1"/>
</dbReference>
<keyword evidence="8 10" id="KW-1133">Transmembrane helix</keyword>
<dbReference type="PANTHER" id="PTHR12002">
    <property type="entry name" value="CLAUDIN"/>
    <property type="match status" value="1"/>
</dbReference>
<dbReference type="FunFam" id="1.20.140.150:FF:000001">
    <property type="entry name" value="Claudin"/>
    <property type="match status" value="1"/>
</dbReference>
<feature type="signal peptide" evidence="11">
    <location>
        <begin position="1"/>
        <end position="24"/>
    </location>
</feature>
<comment type="subcellular location">
    <subcellularLocation>
        <location evidence="1">Cell junction</location>
        <location evidence="1">Tight junction</location>
    </subcellularLocation>
    <subcellularLocation>
        <location evidence="2">Cell membrane</location>
        <topology evidence="2">Multi-pass membrane protein</topology>
    </subcellularLocation>
</comment>
<dbReference type="PRINTS" id="PR01589">
    <property type="entry name" value="CLAUDIN2"/>
</dbReference>
<gene>
    <name evidence="12" type="ORF">chiPu_0027700</name>
</gene>
<evidence type="ECO:0000256" key="3">
    <source>
        <dbReference type="ARBA" id="ARBA00008295"/>
    </source>
</evidence>
<dbReference type="GO" id="GO:0005886">
    <property type="term" value="C:plasma membrane"/>
    <property type="evidence" value="ECO:0007669"/>
    <property type="project" value="UniProtKB-SubCell"/>
</dbReference>
<evidence type="ECO:0000313" key="13">
    <source>
        <dbReference type="Proteomes" id="UP000287033"/>
    </source>
</evidence>
<evidence type="ECO:0000256" key="9">
    <source>
        <dbReference type="ARBA" id="ARBA00023136"/>
    </source>
</evidence>
<proteinExistence type="inferred from homology"/>
<evidence type="ECO:0000256" key="2">
    <source>
        <dbReference type="ARBA" id="ARBA00004651"/>
    </source>
</evidence>
<evidence type="ECO:0000313" key="12">
    <source>
        <dbReference type="EMBL" id="GCC43713.1"/>
    </source>
</evidence>
<evidence type="ECO:0008006" key="14">
    <source>
        <dbReference type="Google" id="ProtNLM"/>
    </source>
</evidence>
<evidence type="ECO:0000256" key="4">
    <source>
        <dbReference type="ARBA" id="ARBA00022427"/>
    </source>
</evidence>
<evidence type="ECO:0000256" key="10">
    <source>
        <dbReference type="SAM" id="Phobius"/>
    </source>
</evidence>
<evidence type="ECO:0000256" key="7">
    <source>
        <dbReference type="ARBA" id="ARBA00022949"/>
    </source>
</evidence>
<dbReference type="GO" id="GO:0005923">
    <property type="term" value="C:bicellular tight junction"/>
    <property type="evidence" value="ECO:0007669"/>
    <property type="project" value="UniProtKB-SubCell"/>
</dbReference>
<keyword evidence="5" id="KW-1003">Cell membrane</keyword>
<feature type="transmembrane region" description="Helical" evidence="10">
    <location>
        <begin position="120"/>
        <end position="141"/>
    </location>
</feature>
<dbReference type="GO" id="GO:0005198">
    <property type="term" value="F:structural molecule activity"/>
    <property type="evidence" value="ECO:0007669"/>
    <property type="project" value="InterPro"/>
</dbReference>
<keyword evidence="4" id="KW-0796">Tight junction</keyword>
<feature type="transmembrane region" description="Helical" evidence="10">
    <location>
        <begin position="161"/>
        <end position="184"/>
    </location>
</feature>
<evidence type="ECO:0000256" key="6">
    <source>
        <dbReference type="ARBA" id="ARBA00022692"/>
    </source>
</evidence>
<organism evidence="12 13">
    <name type="scientific">Chiloscyllium punctatum</name>
    <name type="common">Brownbanded bambooshark</name>
    <name type="synonym">Hemiscyllium punctatum</name>
    <dbReference type="NCBI Taxonomy" id="137246"/>
    <lineage>
        <taxon>Eukaryota</taxon>
        <taxon>Metazoa</taxon>
        <taxon>Chordata</taxon>
        <taxon>Craniata</taxon>
        <taxon>Vertebrata</taxon>
        <taxon>Chondrichthyes</taxon>
        <taxon>Elasmobranchii</taxon>
        <taxon>Galeomorphii</taxon>
        <taxon>Galeoidea</taxon>
        <taxon>Orectolobiformes</taxon>
        <taxon>Hemiscylliidae</taxon>
        <taxon>Chiloscyllium</taxon>
    </lineage>
</organism>
<accession>A0A401TM69</accession>
<dbReference type="STRING" id="137246.A0A401TM69"/>
<feature type="non-terminal residue" evidence="12">
    <location>
        <position position="1"/>
    </location>
</feature>
<feature type="chain" id="PRO_5019449656" description="Claudin" evidence="11">
    <location>
        <begin position="25"/>
        <end position="212"/>
    </location>
</feature>
<dbReference type="OrthoDB" id="9899584at2759"/>
<keyword evidence="9 10" id="KW-0472">Membrane</keyword>
<name>A0A401TM69_CHIPU</name>
<dbReference type="InterPro" id="IPR004031">
    <property type="entry name" value="PMP22/EMP/MP20/Claudin"/>
</dbReference>